<dbReference type="PROSITE" id="PS00138">
    <property type="entry name" value="SUBTILASE_SER"/>
    <property type="match status" value="1"/>
</dbReference>
<evidence type="ECO:0000256" key="6">
    <source>
        <dbReference type="PROSITE-ProRule" id="PRU01240"/>
    </source>
</evidence>
<keyword evidence="3 6" id="KW-0378">Hydrolase</keyword>
<evidence type="ECO:0000256" key="5">
    <source>
        <dbReference type="PIRSR" id="PIRSR615500-1"/>
    </source>
</evidence>
<keyword evidence="2 6" id="KW-0645">Protease</keyword>
<evidence type="ECO:0000259" key="7">
    <source>
        <dbReference type="Pfam" id="PF00082"/>
    </source>
</evidence>
<dbReference type="InterPro" id="IPR036852">
    <property type="entry name" value="Peptidase_S8/S53_dom_sf"/>
</dbReference>
<dbReference type="Pfam" id="PF00082">
    <property type="entry name" value="Peptidase_S8"/>
    <property type="match status" value="1"/>
</dbReference>
<keyword evidence="4 6" id="KW-0720">Serine protease</keyword>
<dbReference type="InterPro" id="IPR015500">
    <property type="entry name" value="Peptidase_S8_subtilisin-rel"/>
</dbReference>
<dbReference type="PANTHER" id="PTHR43806">
    <property type="entry name" value="PEPTIDASE S8"/>
    <property type="match status" value="1"/>
</dbReference>
<dbReference type="SUPFAM" id="SSF75011">
    <property type="entry name" value="3-carboxy-cis,cis-mucoante lactonizing enzyme"/>
    <property type="match status" value="1"/>
</dbReference>
<sequence length="900" mass="99959">MRKILTFLLLGIFSLSFSSVILPELAEILKKAPADSFIPIIIRTKLQADLSTYENASYNEKLAYLKYIANIAQMPILEFLKNYPTDVRNIRRFTLVSEIALEAKPKVIYKLNERDDILFIIDDFINYIIQPVRKKVSADALDTPGWNISKVKADSCWYDGYTGEGIVVANLDTGVDVTHPALSGKWRSQNGWFDGVNGRTSPYDDNGHGTHTMGTICGGDGLGPFEDDIGVAPGATFIAAKGFNNQGIGQTSWIAACFDWLAQTGRPNLVSNSWGSSRTTTYWFSYVNNLRSLGIVVIAAIGNTGSSPNTSQPPGSYPTVIGVGATDASDNIASFSSRGPAPSDTPWSNTAYWPRSDWNLINPAVSAPGVNVRSCIPGGGYDIMNGTSMACPHVAGCVALMLQKRSTLTPDEVFNLITNNCDYPSQGSPYPNNNYGWGRLNCKKVLDAIAPANMPNLILQRIAITGENGNNRLDPGETGNLITYLKNSSNVGATNIRGILRSASSQSYITILDSNAYYGNCSPLDSINNLNDPFVLQASVNTPRGFSADFNLILITNETTFVRRFTVTVGEAPQPPGTRIWGPRQLTNVPSTAGLYGICYVPTLDRVYITHFRARNIYIYSSDSLLTPLGTIPTPNNETAIVDIKYCAYDNTFWVHSNQTKRVYKISPTGTVLRYFNSPAQDYPTGLAWDEENRLLYIADRRALNTLPQYIYCCDTLGTVIRQMTHPLRGNAGPRCLTLDRSNTNPNRPTLLNVYTSFNSGGTAIDSCGVYELNPQNLSIYQRFLIPELYNVRGIEFDPRDYSYWVTLMELQAGGPYNYVIKYRGFYEFVPIAEERFITLKGFEGRSILFNEKLFLNNDVSLYNQFGALINKKEISQLPKGIYFLKEKKENKWYKVIKLF</sequence>
<evidence type="ECO:0000256" key="3">
    <source>
        <dbReference type="ARBA" id="ARBA00022801"/>
    </source>
</evidence>
<dbReference type="InterPro" id="IPR050131">
    <property type="entry name" value="Peptidase_S8_subtilisin-like"/>
</dbReference>
<feature type="active site" description="Charge relay system" evidence="5 6">
    <location>
        <position position="208"/>
    </location>
</feature>
<dbReference type="Gene3D" id="3.40.50.200">
    <property type="entry name" value="Peptidase S8/S53 domain"/>
    <property type="match status" value="1"/>
</dbReference>
<dbReference type="PRINTS" id="PR00723">
    <property type="entry name" value="SUBTILISIN"/>
</dbReference>
<comment type="similarity">
    <text evidence="1 6">Belongs to the peptidase S8 family.</text>
</comment>
<dbReference type="InterPro" id="IPR023828">
    <property type="entry name" value="Peptidase_S8_Ser-AS"/>
</dbReference>
<comment type="caution">
    <text evidence="8">The sequence shown here is derived from an EMBL/GenBank/DDBJ whole genome shotgun (WGS) entry which is preliminary data.</text>
</comment>
<evidence type="ECO:0000256" key="4">
    <source>
        <dbReference type="ARBA" id="ARBA00022825"/>
    </source>
</evidence>
<evidence type="ECO:0000256" key="2">
    <source>
        <dbReference type="ARBA" id="ARBA00022670"/>
    </source>
</evidence>
<dbReference type="AlphaFoldDB" id="A0A7V5Y055"/>
<dbReference type="InterPro" id="IPR000209">
    <property type="entry name" value="Peptidase_S8/S53_dom"/>
</dbReference>
<dbReference type="PROSITE" id="PS51892">
    <property type="entry name" value="SUBTILASE"/>
    <property type="match status" value="1"/>
</dbReference>
<gene>
    <name evidence="8" type="ORF">ENV79_04000</name>
</gene>
<dbReference type="SUPFAM" id="SSF52743">
    <property type="entry name" value="Subtilisin-like"/>
    <property type="match status" value="1"/>
</dbReference>
<dbReference type="InterPro" id="IPR011042">
    <property type="entry name" value="6-blade_b-propeller_TolB-like"/>
</dbReference>
<dbReference type="PANTHER" id="PTHR43806:SF67">
    <property type="entry name" value="EGF-LIKE DOMAIN-CONTAINING PROTEIN"/>
    <property type="match status" value="1"/>
</dbReference>
<protein>
    <recommendedName>
        <fullName evidence="7">Peptidase S8/S53 domain-containing protein</fullName>
    </recommendedName>
</protein>
<feature type="active site" description="Charge relay system" evidence="5 6">
    <location>
        <position position="388"/>
    </location>
</feature>
<accession>A0A7V5Y055</accession>
<reference evidence="8" key="1">
    <citation type="journal article" date="2020" name="mSystems">
        <title>Genome- and Community-Level Interaction Insights into Carbon Utilization and Element Cycling Functions of Hydrothermarchaeota in Hydrothermal Sediment.</title>
        <authorList>
            <person name="Zhou Z."/>
            <person name="Liu Y."/>
            <person name="Xu W."/>
            <person name="Pan J."/>
            <person name="Luo Z.H."/>
            <person name="Li M."/>
        </authorList>
    </citation>
    <scope>NUCLEOTIDE SEQUENCE [LARGE SCALE GENOMIC DNA]</scope>
    <source>
        <strain evidence="8">SpSt-791</strain>
    </source>
</reference>
<dbReference type="GO" id="GO:0004252">
    <property type="term" value="F:serine-type endopeptidase activity"/>
    <property type="evidence" value="ECO:0007669"/>
    <property type="project" value="UniProtKB-UniRule"/>
</dbReference>
<organism evidence="8">
    <name type="scientific">candidate division WOR-3 bacterium</name>
    <dbReference type="NCBI Taxonomy" id="2052148"/>
    <lineage>
        <taxon>Bacteria</taxon>
        <taxon>Bacteria division WOR-3</taxon>
    </lineage>
</organism>
<dbReference type="EMBL" id="DTHS01000024">
    <property type="protein sequence ID" value="HHR48789.1"/>
    <property type="molecule type" value="Genomic_DNA"/>
</dbReference>
<dbReference type="GO" id="GO:0006508">
    <property type="term" value="P:proteolysis"/>
    <property type="evidence" value="ECO:0007669"/>
    <property type="project" value="UniProtKB-KW"/>
</dbReference>
<proteinExistence type="inferred from homology"/>
<feature type="domain" description="Peptidase S8/S53" evidence="7">
    <location>
        <begin position="163"/>
        <end position="438"/>
    </location>
</feature>
<name>A0A7V5Y055_UNCW3</name>
<evidence type="ECO:0000313" key="8">
    <source>
        <dbReference type="EMBL" id="HHR48789.1"/>
    </source>
</evidence>
<evidence type="ECO:0000256" key="1">
    <source>
        <dbReference type="ARBA" id="ARBA00011073"/>
    </source>
</evidence>
<feature type="active site" description="Charge relay system" evidence="5 6">
    <location>
        <position position="172"/>
    </location>
</feature>
<dbReference type="Gene3D" id="2.120.10.30">
    <property type="entry name" value="TolB, C-terminal domain"/>
    <property type="match status" value="1"/>
</dbReference>